<dbReference type="AlphaFoldDB" id="A0A9W9DXK8"/>
<comment type="caution">
    <text evidence="1">The sequence shown here is derived from an EMBL/GenBank/DDBJ whole genome shotgun (WGS) entry which is preliminary data.</text>
</comment>
<evidence type="ECO:0000313" key="1">
    <source>
        <dbReference type="EMBL" id="KAJ4490899.1"/>
    </source>
</evidence>
<evidence type="ECO:0008006" key="3">
    <source>
        <dbReference type="Google" id="ProtNLM"/>
    </source>
</evidence>
<dbReference type="SUPFAM" id="SSF52047">
    <property type="entry name" value="RNI-like"/>
    <property type="match status" value="1"/>
</dbReference>
<sequence length="426" mass="47666">MHRPPPSFPDLPVEVLLEIFQFATYLHEAESILPLDPFIPQQISHNALGPNTALSTMRTKCALVLVCRSWRNVAIPLLYRHLVIRSPQRAISLFSALDSRLPTPLDTMSSSPLPADYGRFARHLEIYTHSRGSNAHDFLSTICLIIQKCPNLRILNGSWYHALPAGFLQSVSQMCGPNLQELLWSALCLDPPRPVKFLTSFQTLRVLDISRALSLQGETIILSLPLVQALIISNHTGSMSLAMSISMPKLHTVVVRLQSRILQFSKQLQTFLETRAVTLKTLHILPPLGLDDQDPLNSFYIPSWDCSRLETITFHVNHAPTFQHPSVRRVGIRGVSSEAFEFGKTNKGNTCLKALADRLLYPCLETVRTVGYLVENHSSSLDNFIWWSEKFERRGVDFQDGSGAAWVYIETPGHDGEGEPSTGAPI</sequence>
<reference evidence="1" key="1">
    <citation type="submission" date="2022-08" db="EMBL/GenBank/DDBJ databases">
        <title>A Global Phylogenomic Analysis of the Shiitake Genus Lentinula.</title>
        <authorList>
            <consortium name="DOE Joint Genome Institute"/>
            <person name="Sierra-Patev S."/>
            <person name="Min B."/>
            <person name="Naranjo-Ortiz M."/>
            <person name="Looney B."/>
            <person name="Konkel Z."/>
            <person name="Slot J.C."/>
            <person name="Sakamoto Y."/>
            <person name="Steenwyk J.L."/>
            <person name="Rokas A."/>
            <person name="Carro J."/>
            <person name="Camarero S."/>
            <person name="Ferreira P."/>
            <person name="Molpeceres G."/>
            <person name="Ruiz-Duenas F.J."/>
            <person name="Serrano A."/>
            <person name="Henrissat B."/>
            <person name="Drula E."/>
            <person name="Hughes K.W."/>
            <person name="Mata J.L."/>
            <person name="Ishikawa N.K."/>
            <person name="Vargas-Isla R."/>
            <person name="Ushijima S."/>
            <person name="Smith C.A."/>
            <person name="Ahrendt S."/>
            <person name="Andreopoulos W."/>
            <person name="He G."/>
            <person name="Labutti K."/>
            <person name="Lipzen A."/>
            <person name="Ng V."/>
            <person name="Riley R."/>
            <person name="Sandor L."/>
            <person name="Barry K."/>
            <person name="Martinez A.T."/>
            <person name="Xiao Y."/>
            <person name="Gibbons J.G."/>
            <person name="Terashima K."/>
            <person name="Grigoriev I.V."/>
            <person name="Hibbett D.S."/>
        </authorList>
    </citation>
    <scope>NUCLEOTIDE SEQUENCE</scope>
    <source>
        <strain evidence="1">JLM2183</strain>
    </source>
</reference>
<evidence type="ECO:0000313" key="2">
    <source>
        <dbReference type="Proteomes" id="UP001150266"/>
    </source>
</evidence>
<dbReference type="InterPro" id="IPR032675">
    <property type="entry name" value="LRR_dom_sf"/>
</dbReference>
<dbReference type="Gene3D" id="1.20.1280.50">
    <property type="match status" value="1"/>
</dbReference>
<dbReference type="Gene3D" id="3.80.10.10">
    <property type="entry name" value="Ribonuclease Inhibitor"/>
    <property type="match status" value="1"/>
</dbReference>
<name>A0A9W9DXK8_9AGAR</name>
<gene>
    <name evidence="1" type="ORF">J3R30DRAFT_3694786</name>
</gene>
<protein>
    <recommendedName>
        <fullName evidence="3">F-box domain-containing protein</fullName>
    </recommendedName>
</protein>
<organism evidence="1 2">
    <name type="scientific">Lentinula aciculospora</name>
    <dbReference type="NCBI Taxonomy" id="153920"/>
    <lineage>
        <taxon>Eukaryota</taxon>
        <taxon>Fungi</taxon>
        <taxon>Dikarya</taxon>
        <taxon>Basidiomycota</taxon>
        <taxon>Agaricomycotina</taxon>
        <taxon>Agaricomycetes</taxon>
        <taxon>Agaricomycetidae</taxon>
        <taxon>Agaricales</taxon>
        <taxon>Marasmiineae</taxon>
        <taxon>Omphalotaceae</taxon>
        <taxon>Lentinula</taxon>
    </lineage>
</organism>
<proteinExistence type="predicted"/>
<accession>A0A9W9DXK8</accession>
<dbReference type="Proteomes" id="UP001150266">
    <property type="component" value="Unassembled WGS sequence"/>
</dbReference>
<dbReference type="OrthoDB" id="3171058at2759"/>
<dbReference type="EMBL" id="JAOTPV010000001">
    <property type="protein sequence ID" value="KAJ4490899.1"/>
    <property type="molecule type" value="Genomic_DNA"/>
</dbReference>
<keyword evidence="2" id="KW-1185">Reference proteome</keyword>